<evidence type="ECO:0000313" key="1">
    <source>
        <dbReference type="EMBL" id="MBO9203024.1"/>
    </source>
</evidence>
<protein>
    <submittedName>
        <fullName evidence="1">Gliding motility-associated C-terminal domain-containing protein</fullName>
    </submittedName>
</protein>
<organism evidence="1 2">
    <name type="scientific">Niastella soli</name>
    <dbReference type="NCBI Taxonomy" id="2821487"/>
    <lineage>
        <taxon>Bacteria</taxon>
        <taxon>Pseudomonadati</taxon>
        <taxon>Bacteroidota</taxon>
        <taxon>Chitinophagia</taxon>
        <taxon>Chitinophagales</taxon>
        <taxon>Chitinophagaceae</taxon>
        <taxon>Niastella</taxon>
    </lineage>
</organism>
<accession>A0ABS3YYL9</accession>
<dbReference type="Proteomes" id="UP000677244">
    <property type="component" value="Unassembled WGS sequence"/>
</dbReference>
<name>A0ABS3YYL9_9BACT</name>
<keyword evidence="2" id="KW-1185">Reference proteome</keyword>
<reference evidence="1 2" key="1">
    <citation type="submission" date="2021-03" db="EMBL/GenBank/DDBJ databases">
        <title>Assistant Professor.</title>
        <authorList>
            <person name="Huq M.A."/>
        </authorList>
    </citation>
    <scope>NUCLEOTIDE SEQUENCE [LARGE SCALE GENOMIC DNA]</scope>
    <source>
        <strain evidence="1 2">MAH-29</strain>
    </source>
</reference>
<dbReference type="EMBL" id="JAGHKO010000005">
    <property type="protein sequence ID" value="MBO9203024.1"/>
    <property type="molecule type" value="Genomic_DNA"/>
</dbReference>
<dbReference type="InterPro" id="IPR015943">
    <property type="entry name" value="WD40/YVTN_repeat-like_dom_sf"/>
</dbReference>
<dbReference type="PANTHER" id="PTHR42754:SF1">
    <property type="entry name" value="LIPOPROTEIN"/>
    <property type="match status" value="1"/>
</dbReference>
<comment type="caution">
    <text evidence="1">The sequence shown here is derived from an EMBL/GenBank/DDBJ whole genome shotgun (WGS) entry which is preliminary data.</text>
</comment>
<dbReference type="Gene3D" id="2.130.10.10">
    <property type="entry name" value="YVTN repeat-like/Quinoprotein amine dehydrogenase"/>
    <property type="match status" value="1"/>
</dbReference>
<sequence length="1387" mass="150125">MRSAKLAVTSSRACKTSTYYLRLTPAAGEKIEIRGLQTLIDATIIVAGNITTAGLQQEGLLIRLDNAGNTLLQKTLLINGQPCTLHAVGTLAQGDMIIAGTINNGLNQVFVARLAADLTITWLQQYTAPTSPLQVSMQLSENNRIALAIRITDAVICATINLSGTTLNSSQVSVPNLVDITGYNYSNSTMLLVCNVLETGNRFTRLVEMNVNTGALTAGAQMNNGTDETQYGAMTRFFGRTVLLGILKRPTGFSLIRNITYQSAGSETQHTYLAPANIDWNSTVGLDNTGRAMGVCVPQDGKLFFLRQPPDYTTSIEHSKSITVPIGAALKGVTACGDGGFLFGLNTSAGTEVILIKTDSIGATGCGYQKEVNQSNEKIQAPNKVMSFSASPQPVPLSASSGSLTDAFINASFDCNQNYCPFIPNLDDCFTSYYKKYASHSFYDGFTKYFLLNNTIQVTVTSRQDRYIGDAAVTSGGIKLFDEKGNFVKGVKVFSDGVATPVYANKMDEHQMMLQTYDGSSGKTIYTFSLLSDNLNMLWSKTMITNSNFSAGAGLVFGDMYKDQEGNFYFIQSVMGYGFTKAKVLVYKMDALGNDVWLKAYELPTGNGGPLTMAITNTSLIIIMEGDATTTIRLDKQTGNALNAYRLTKAVGFGSSLYTRLAKFDNGHIFYAGNDKNSHFLMATYDTTGKIEKMRIIDEQSSGYSAGDVKNGFMYAACHSLKGSAYSNVVIKIDTALDAVFKHEYPLDYGSPSGLSVADNGSIYLAGNSFGGSNSYYWDPYIIKLSSTGERGDCPYVEGTLPLLDLDPAPIPIIVTPYPVSFQTASKTITLAPDDDGQEVTAIPCNHLDVCSALQITGPNDICRIGSSYNYLADKDIDCKVLPQWTFDTAYATRIRNNTGELELQFKKTGSIWVEAKVDDGCHLITDRKLVQIQSDGSTLNLGNDSYLCPGDSLLLTAGTGFNSYKWQDGSTNTDFKVKQGGQYFVETDNKCAEHFYDTVNITAITVPPLDISGDTLVCYAGPALLTAPGQFQTYQWRSGSAQLSTNQTASFKLLQAQRVNLLATTKEGCKAEDSVLMEVKNARPVSLGADTSFCSGDSIILQAGANYASYLWNTGATAATIIAKQAATYIISALDTNNCTTNDTLTIQQLYSLPHVNLGADRNLCEGQSPVVLDAGQQSSYAWQDGSTSRYYTVNNIGLYKVSVTNSHGCISKDSINIKKIVPSPANFLTASDSLCSYASLELVPSGSYSNYLWSTGSLQPSITIDKPGVYILSVANKDGCSGSDTVQIYRKDCLAGVFIPNGFTPGNDGKNDVFRAMVYGIAINFELQVFNRYGQLVFTSKDPLKGWDGKVNGTPANSGTFVWQCRYQLKGDDPKYRKGIVELIR</sequence>
<dbReference type="SUPFAM" id="SSF101898">
    <property type="entry name" value="NHL repeat"/>
    <property type="match status" value="1"/>
</dbReference>
<dbReference type="RefSeq" id="WP_209141080.1">
    <property type="nucleotide sequence ID" value="NZ_JAGHKO010000005.1"/>
</dbReference>
<gene>
    <name evidence="1" type="ORF">J7I42_22220</name>
</gene>
<dbReference type="Pfam" id="PF13585">
    <property type="entry name" value="CHU_C"/>
    <property type="match status" value="1"/>
</dbReference>
<evidence type="ECO:0000313" key="2">
    <source>
        <dbReference type="Proteomes" id="UP000677244"/>
    </source>
</evidence>
<dbReference type="NCBIfam" id="TIGR04131">
    <property type="entry name" value="Bac_Flav_CTERM"/>
    <property type="match status" value="1"/>
</dbReference>
<dbReference type="PANTHER" id="PTHR42754">
    <property type="entry name" value="ENDOGLUCANASE"/>
    <property type="match status" value="1"/>
</dbReference>
<proteinExistence type="predicted"/>
<dbReference type="InterPro" id="IPR026341">
    <property type="entry name" value="T9SS_type_B"/>
</dbReference>